<reference evidence="3" key="1">
    <citation type="journal article" date="2021" name="Curr. Microbiol.">
        <title>Complete genome of nocamycin-producing strain Saccharothrix syringae NRRL B-16468 reveals the biosynthetic potential for secondary metabolites.</title>
        <authorList>
            <person name="Mo X."/>
            <person name="Yang S."/>
        </authorList>
    </citation>
    <scope>NUCLEOTIDE SEQUENCE [LARGE SCALE GENOMIC DNA]</scope>
    <source>
        <strain evidence="3">ATCC 51364 / DSM 43886 / JCM 6844 / KCTC 9398 / NBRC 14523 / NRRL B-16468 / INA 2240</strain>
    </source>
</reference>
<evidence type="ECO:0000313" key="3">
    <source>
        <dbReference type="Proteomes" id="UP000325787"/>
    </source>
</evidence>
<protein>
    <submittedName>
        <fullName evidence="2">NAD-dependent epimerase/dehydratase family protein</fullName>
    </submittedName>
</protein>
<sequence>MSVLVLGGSGYLGTAVATACRDAGDEVLVLSRRGTASVGEGLRGDVRAPGLGLSRDDLARVKARVTHVVLAFGSVSWRGGPGETLETHDAATRSVLGFLRGLPALEQAVHVSSLLVMGRAEGRVSNRELYVGQTFRNWYEYGKYCAERHVRDATDLPVGVVRFGPVLGPDPRGGVPDTRTGLQAAIPHVLAGYPVHLVRRGEFPSWASDVMSAGEVVRRALTAPIGRATWTWFDPAMPSTADVLTEVCRPWGVVPRIVEARLFDRLSRLVGARLGLAPELLDYAEPWLDLDPAVLDDIPRPWPRPEPDYLGAMGRALLGRAPAEAAR</sequence>
<dbReference type="InterPro" id="IPR013120">
    <property type="entry name" value="FAR_NAD-bd"/>
</dbReference>
<dbReference type="OrthoDB" id="9787486at2"/>
<dbReference type="RefSeq" id="WP_033428931.1">
    <property type="nucleotide sequence ID" value="NZ_CP034550.1"/>
</dbReference>
<dbReference type="Gene3D" id="3.40.50.720">
    <property type="entry name" value="NAD(P)-binding Rossmann-like Domain"/>
    <property type="match status" value="1"/>
</dbReference>
<evidence type="ECO:0000313" key="2">
    <source>
        <dbReference type="EMBL" id="QFZ20675.1"/>
    </source>
</evidence>
<dbReference type="PANTHER" id="PTHR48079">
    <property type="entry name" value="PROTEIN YEEZ"/>
    <property type="match status" value="1"/>
</dbReference>
<evidence type="ECO:0000259" key="1">
    <source>
        <dbReference type="Pfam" id="PF07993"/>
    </source>
</evidence>
<dbReference type="Pfam" id="PF07993">
    <property type="entry name" value="NAD_binding_4"/>
    <property type="match status" value="1"/>
</dbReference>
<dbReference type="InterPro" id="IPR036291">
    <property type="entry name" value="NAD(P)-bd_dom_sf"/>
</dbReference>
<dbReference type="EMBL" id="CP034550">
    <property type="protein sequence ID" value="QFZ20675.1"/>
    <property type="molecule type" value="Genomic_DNA"/>
</dbReference>
<name>A0A5Q0H434_SACSY</name>
<dbReference type="GO" id="GO:0005737">
    <property type="term" value="C:cytoplasm"/>
    <property type="evidence" value="ECO:0007669"/>
    <property type="project" value="TreeGrafter"/>
</dbReference>
<dbReference type="PANTHER" id="PTHR48079:SF6">
    <property type="entry name" value="NAD(P)-BINDING DOMAIN-CONTAINING PROTEIN-RELATED"/>
    <property type="match status" value="1"/>
</dbReference>
<dbReference type="AlphaFoldDB" id="A0A5Q0H434"/>
<proteinExistence type="predicted"/>
<accession>A0A5Q0H434</accession>
<feature type="domain" description="Thioester reductase (TE)" evidence="1">
    <location>
        <begin position="42"/>
        <end position="184"/>
    </location>
</feature>
<keyword evidence="3" id="KW-1185">Reference proteome</keyword>
<dbReference type="Proteomes" id="UP000325787">
    <property type="component" value="Chromosome"/>
</dbReference>
<organism evidence="2 3">
    <name type="scientific">Saccharothrix syringae</name>
    <name type="common">Nocardiopsis syringae</name>
    <dbReference type="NCBI Taxonomy" id="103733"/>
    <lineage>
        <taxon>Bacteria</taxon>
        <taxon>Bacillati</taxon>
        <taxon>Actinomycetota</taxon>
        <taxon>Actinomycetes</taxon>
        <taxon>Pseudonocardiales</taxon>
        <taxon>Pseudonocardiaceae</taxon>
        <taxon>Saccharothrix</taxon>
    </lineage>
</organism>
<dbReference type="KEGG" id="ssyi:EKG83_27665"/>
<dbReference type="SUPFAM" id="SSF51735">
    <property type="entry name" value="NAD(P)-binding Rossmann-fold domains"/>
    <property type="match status" value="1"/>
</dbReference>
<gene>
    <name evidence="2" type="ORF">EKG83_27665</name>
</gene>
<dbReference type="InterPro" id="IPR051783">
    <property type="entry name" value="NAD(P)-dependent_oxidoreduct"/>
</dbReference>
<dbReference type="GO" id="GO:0004029">
    <property type="term" value="F:aldehyde dehydrogenase (NAD+) activity"/>
    <property type="evidence" value="ECO:0007669"/>
    <property type="project" value="TreeGrafter"/>
</dbReference>